<dbReference type="RefSeq" id="WP_378548888.1">
    <property type="nucleotide sequence ID" value="NZ_JBHSBA010000005.1"/>
</dbReference>
<organism evidence="2 3">
    <name type="scientific">Nocardia rhizosphaerae</name>
    <dbReference type="NCBI Taxonomy" id="1691571"/>
    <lineage>
        <taxon>Bacteria</taxon>
        <taxon>Bacillati</taxon>
        <taxon>Actinomycetota</taxon>
        <taxon>Actinomycetes</taxon>
        <taxon>Mycobacteriales</taxon>
        <taxon>Nocardiaceae</taxon>
        <taxon>Nocardia</taxon>
    </lineage>
</organism>
<keyword evidence="3" id="KW-1185">Reference proteome</keyword>
<comment type="caution">
    <text evidence="2">The sequence shown here is derived from an EMBL/GenBank/DDBJ whole genome shotgun (WGS) entry which is preliminary data.</text>
</comment>
<evidence type="ECO:0000313" key="2">
    <source>
        <dbReference type="EMBL" id="MFC4125212.1"/>
    </source>
</evidence>
<accession>A0ABV8L2X6</accession>
<evidence type="ECO:0000313" key="3">
    <source>
        <dbReference type="Proteomes" id="UP001595767"/>
    </source>
</evidence>
<dbReference type="EMBL" id="JBHSBA010000005">
    <property type="protein sequence ID" value="MFC4125212.1"/>
    <property type="molecule type" value="Genomic_DNA"/>
</dbReference>
<gene>
    <name evidence="2" type="ORF">ACFOW8_09765</name>
</gene>
<feature type="region of interest" description="Disordered" evidence="1">
    <location>
        <begin position="38"/>
        <end position="61"/>
    </location>
</feature>
<name>A0ABV8L2X6_9NOCA</name>
<reference evidence="3" key="1">
    <citation type="journal article" date="2019" name="Int. J. Syst. Evol. Microbiol.">
        <title>The Global Catalogue of Microorganisms (GCM) 10K type strain sequencing project: providing services to taxonomists for standard genome sequencing and annotation.</title>
        <authorList>
            <consortium name="The Broad Institute Genomics Platform"/>
            <consortium name="The Broad Institute Genome Sequencing Center for Infectious Disease"/>
            <person name="Wu L."/>
            <person name="Ma J."/>
        </authorList>
    </citation>
    <scope>NUCLEOTIDE SEQUENCE [LARGE SCALE GENOMIC DNA]</scope>
    <source>
        <strain evidence="3">CGMCC 4.7204</strain>
    </source>
</reference>
<protein>
    <submittedName>
        <fullName evidence="2">Uncharacterized protein</fullName>
    </submittedName>
</protein>
<proteinExistence type="predicted"/>
<dbReference type="Proteomes" id="UP001595767">
    <property type="component" value="Unassembled WGS sequence"/>
</dbReference>
<evidence type="ECO:0000256" key="1">
    <source>
        <dbReference type="SAM" id="MobiDB-lite"/>
    </source>
</evidence>
<feature type="compositionally biased region" description="Low complexity" evidence="1">
    <location>
        <begin position="47"/>
        <end position="61"/>
    </location>
</feature>
<sequence>MSSSDLQEVVRIAGSPTLTQFVQPDLTPEDREALIEAGYDRDDPHVRAQPASRASVRRSAA</sequence>